<keyword evidence="1" id="KW-0804">Transcription</keyword>
<dbReference type="Proteomes" id="UP001237737">
    <property type="component" value="Unassembled WGS sequence"/>
</dbReference>
<evidence type="ECO:0000313" key="1">
    <source>
        <dbReference type="EMBL" id="MDQ0009431.1"/>
    </source>
</evidence>
<keyword evidence="2" id="KW-1185">Reference proteome</keyword>
<name>A0ABT9SWP3_9GAMM</name>
<evidence type="ECO:0000313" key="2">
    <source>
        <dbReference type="Proteomes" id="UP001237737"/>
    </source>
</evidence>
<keyword evidence="1" id="KW-0240">DNA-directed RNA polymerase</keyword>
<comment type="caution">
    <text evidence="1">The sequence shown here is derived from an EMBL/GenBank/DDBJ whole genome shotgun (WGS) entry which is preliminary data.</text>
</comment>
<gene>
    <name evidence="1" type="ORF">J2T07_001608</name>
</gene>
<sequence>MTKADPDHSIRSTDEIHSLIQQLTRAEWRRLMVAASRLASSLPGSSAEDVLQEALDAALTGRRICPRHVPVVTFLANAMRSELNNLRKKAERTDALDEVSEDLDGLVVESAEDAVVWMNDLVARVQRIAAASKDGRVLMVLEGRAEGMSREELRDMLSIPWTEFESLERQIRRLRDRDADEERTA</sequence>
<dbReference type="RefSeq" id="WP_306848835.1">
    <property type="nucleotide sequence ID" value="NZ_JAUSSK010000002.1"/>
</dbReference>
<organism evidence="1 2">
    <name type="scientific">Luteibacter jiangsuensis</name>
    <dbReference type="NCBI Taxonomy" id="637577"/>
    <lineage>
        <taxon>Bacteria</taxon>
        <taxon>Pseudomonadati</taxon>
        <taxon>Pseudomonadota</taxon>
        <taxon>Gammaproteobacteria</taxon>
        <taxon>Lysobacterales</taxon>
        <taxon>Rhodanobacteraceae</taxon>
        <taxon>Luteibacter</taxon>
    </lineage>
</organism>
<reference evidence="1 2" key="1">
    <citation type="submission" date="2023-07" db="EMBL/GenBank/DDBJ databases">
        <title>Sorghum-associated microbial communities from plants grown in Nebraska, USA.</title>
        <authorList>
            <person name="Schachtman D."/>
        </authorList>
    </citation>
    <scope>NUCLEOTIDE SEQUENCE [LARGE SCALE GENOMIC DNA]</scope>
    <source>
        <strain evidence="1 2">CC60</strain>
    </source>
</reference>
<protein>
    <submittedName>
        <fullName evidence="1">DNA-directed RNA polymerase specialized sigma24 family protein</fullName>
    </submittedName>
</protein>
<proteinExistence type="predicted"/>
<accession>A0ABT9SWP3</accession>
<dbReference type="EMBL" id="JAUSSK010000002">
    <property type="protein sequence ID" value="MDQ0009431.1"/>
    <property type="molecule type" value="Genomic_DNA"/>
</dbReference>
<dbReference type="GO" id="GO:0000428">
    <property type="term" value="C:DNA-directed RNA polymerase complex"/>
    <property type="evidence" value="ECO:0007669"/>
    <property type="project" value="UniProtKB-KW"/>
</dbReference>